<keyword evidence="3" id="KW-1185">Reference proteome</keyword>
<accession>A0A816FN52</accession>
<feature type="chain" id="PRO_5033060061" evidence="1">
    <location>
        <begin position="22"/>
        <end position="366"/>
    </location>
</feature>
<evidence type="ECO:0000313" key="2">
    <source>
        <dbReference type="EMBL" id="CAF1663826.1"/>
    </source>
</evidence>
<feature type="signal peptide" evidence="1">
    <location>
        <begin position="1"/>
        <end position="21"/>
    </location>
</feature>
<evidence type="ECO:0000313" key="3">
    <source>
        <dbReference type="Proteomes" id="UP000663828"/>
    </source>
</evidence>
<comment type="caution">
    <text evidence="2">The sequence shown here is derived from an EMBL/GenBank/DDBJ whole genome shotgun (WGS) entry which is preliminary data.</text>
</comment>
<dbReference type="AlphaFoldDB" id="A0A816FN52"/>
<sequence length="366" mass="41047">MMTHFVHVYVLLLGTFLLNDASKPDDPLQGTNPVCADICASSEAHVELDLSEPRIQRENERAQVTLHPTGSGRCREPALLEIPLSKLGPHGIVKFDLSFGPVLHNYSIDIGFTDEENTTVRSVNIFNQQVSIEYRLNNEQHVDISEQSVTLLEPGEDLTIYISNEWIQIENKLRQHPKLTVQFNRTDALFFNPNASHLSVGLNRNINGKQTGIGLCFANLTFIECFADKESALDIDVNNKTYVQRDLENINWISHLTYLDPNADVRECTAQGVVRLTFDPFGSRRIARFDLSMGSQIHGFTFNIGDSATNNGYGGDGGTTSNSAEIHSNDNRFYIWANTKICGDTLLLKIDYNVIEPFDNITILVR</sequence>
<proteinExistence type="predicted"/>
<keyword evidence="1" id="KW-0732">Signal</keyword>
<protein>
    <submittedName>
        <fullName evidence="2">Uncharacterized protein</fullName>
    </submittedName>
</protein>
<gene>
    <name evidence="2" type="ORF">XAT740_LOCUS57392</name>
</gene>
<dbReference type="EMBL" id="CAJNOR010011805">
    <property type="protein sequence ID" value="CAF1663826.1"/>
    <property type="molecule type" value="Genomic_DNA"/>
</dbReference>
<name>A0A816FN52_ADIRI</name>
<organism evidence="2 3">
    <name type="scientific">Adineta ricciae</name>
    <name type="common">Rotifer</name>
    <dbReference type="NCBI Taxonomy" id="249248"/>
    <lineage>
        <taxon>Eukaryota</taxon>
        <taxon>Metazoa</taxon>
        <taxon>Spiralia</taxon>
        <taxon>Gnathifera</taxon>
        <taxon>Rotifera</taxon>
        <taxon>Eurotatoria</taxon>
        <taxon>Bdelloidea</taxon>
        <taxon>Adinetida</taxon>
        <taxon>Adinetidae</taxon>
        <taxon>Adineta</taxon>
    </lineage>
</organism>
<dbReference type="Proteomes" id="UP000663828">
    <property type="component" value="Unassembled WGS sequence"/>
</dbReference>
<reference evidence="2" key="1">
    <citation type="submission" date="2021-02" db="EMBL/GenBank/DDBJ databases">
        <authorList>
            <person name="Nowell W R."/>
        </authorList>
    </citation>
    <scope>NUCLEOTIDE SEQUENCE</scope>
</reference>
<evidence type="ECO:0000256" key="1">
    <source>
        <dbReference type="SAM" id="SignalP"/>
    </source>
</evidence>